<dbReference type="CDD" id="cd20071">
    <property type="entry name" value="SET_SMYD"/>
    <property type="match status" value="1"/>
</dbReference>
<dbReference type="Gene3D" id="1.25.40.10">
    <property type="entry name" value="Tetratricopeptide repeat domain"/>
    <property type="match status" value="1"/>
</dbReference>
<evidence type="ECO:0000256" key="1">
    <source>
        <dbReference type="PROSITE-ProRule" id="PRU00339"/>
    </source>
</evidence>
<dbReference type="AlphaFoldDB" id="A0A3D8QN11"/>
<dbReference type="SUPFAM" id="SSF82199">
    <property type="entry name" value="SET domain"/>
    <property type="match status" value="1"/>
</dbReference>
<evidence type="ECO:0000313" key="3">
    <source>
        <dbReference type="EMBL" id="RDW63192.1"/>
    </source>
</evidence>
<reference evidence="3 4" key="1">
    <citation type="journal article" date="2018" name="IMA Fungus">
        <title>IMA Genome-F 9: Draft genome sequence of Annulohypoxylon stygium, Aspergillus mulundensis, Berkeleyomyces basicola (syn. Thielaviopsis basicola), Ceratocystis smalleyi, two Cercospora beticola strains, Coleophoma cylindrospora, Fusarium fracticaudum, Phialophora cf. hyalina, and Morchella septimelata.</title>
        <authorList>
            <person name="Wingfield B.D."/>
            <person name="Bills G.F."/>
            <person name="Dong Y."/>
            <person name="Huang W."/>
            <person name="Nel W.J."/>
            <person name="Swalarsk-Parry B.S."/>
            <person name="Vaghefi N."/>
            <person name="Wilken P.M."/>
            <person name="An Z."/>
            <person name="de Beer Z.W."/>
            <person name="De Vos L."/>
            <person name="Chen L."/>
            <person name="Duong T.A."/>
            <person name="Gao Y."/>
            <person name="Hammerbacher A."/>
            <person name="Kikkert J.R."/>
            <person name="Li Y."/>
            <person name="Li H."/>
            <person name="Li K."/>
            <person name="Li Q."/>
            <person name="Liu X."/>
            <person name="Ma X."/>
            <person name="Naidoo K."/>
            <person name="Pethybridge S.J."/>
            <person name="Sun J."/>
            <person name="Steenkamp E.T."/>
            <person name="van der Nest M.A."/>
            <person name="van Wyk S."/>
            <person name="Wingfield M.J."/>
            <person name="Xiong C."/>
            <person name="Yue Q."/>
            <person name="Zhang X."/>
        </authorList>
    </citation>
    <scope>NUCLEOTIDE SEQUENCE [LARGE SCALE GENOMIC DNA]</scope>
    <source>
        <strain evidence="3 4">DSM 5745</strain>
    </source>
</reference>
<dbReference type="OrthoDB" id="438641at2759"/>
<dbReference type="Gene3D" id="2.170.270.10">
    <property type="entry name" value="SET domain"/>
    <property type="match status" value="1"/>
</dbReference>
<dbReference type="InterPro" id="IPR019734">
    <property type="entry name" value="TPR_rpt"/>
</dbReference>
<proteinExistence type="predicted"/>
<evidence type="ECO:0000259" key="2">
    <source>
        <dbReference type="PROSITE" id="PS50280"/>
    </source>
</evidence>
<feature type="repeat" description="TPR" evidence="1">
    <location>
        <begin position="199"/>
        <end position="232"/>
    </location>
</feature>
<feature type="domain" description="SET" evidence="2">
    <location>
        <begin position="349"/>
        <end position="543"/>
    </location>
</feature>
<accession>A0A3D8QN11</accession>
<dbReference type="InterPro" id="IPR001214">
    <property type="entry name" value="SET_dom"/>
</dbReference>
<dbReference type="Proteomes" id="UP000256690">
    <property type="component" value="Unassembled WGS sequence"/>
</dbReference>
<dbReference type="InterPro" id="IPR046341">
    <property type="entry name" value="SET_dom_sf"/>
</dbReference>
<keyword evidence="4" id="KW-1185">Reference proteome</keyword>
<dbReference type="STRING" id="1810919.A0A3D8QN11"/>
<dbReference type="RefSeq" id="XP_026599381.1">
    <property type="nucleotide sequence ID" value="XM_026752319.1"/>
</dbReference>
<organism evidence="3 4">
    <name type="scientific">Aspergillus mulundensis</name>
    <dbReference type="NCBI Taxonomy" id="1810919"/>
    <lineage>
        <taxon>Eukaryota</taxon>
        <taxon>Fungi</taxon>
        <taxon>Dikarya</taxon>
        <taxon>Ascomycota</taxon>
        <taxon>Pezizomycotina</taxon>
        <taxon>Eurotiomycetes</taxon>
        <taxon>Eurotiomycetidae</taxon>
        <taxon>Eurotiales</taxon>
        <taxon>Aspergillaceae</taxon>
        <taxon>Aspergillus</taxon>
        <taxon>Aspergillus subgen. Nidulantes</taxon>
    </lineage>
</organism>
<dbReference type="SMART" id="SM00317">
    <property type="entry name" value="SET"/>
    <property type="match status" value="1"/>
</dbReference>
<name>A0A3D8QN11_9EURO</name>
<evidence type="ECO:0000313" key="4">
    <source>
        <dbReference type="Proteomes" id="UP000256690"/>
    </source>
</evidence>
<dbReference type="PROSITE" id="PS50005">
    <property type="entry name" value="TPR"/>
    <property type="match status" value="1"/>
</dbReference>
<dbReference type="PANTHER" id="PTHR47643">
    <property type="entry name" value="TPR DOMAIN PROTEIN (AFU_ORTHOLOGUE AFUA_5G12710)"/>
    <property type="match status" value="1"/>
</dbReference>
<dbReference type="GeneID" id="38120673"/>
<dbReference type="InterPro" id="IPR053209">
    <property type="entry name" value="Gramillin-biosynth_MTr"/>
</dbReference>
<protein>
    <recommendedName>
        <fullName evidence="2">SET domain-containing protein</fullName>
    </recommendedName>
</protein>
<sequence>MDVHGVSDAERLRLLLAQKEILRKAQSRKGQRPKSTESREQMIRQFNFRHMMRAAKKLETGQMLTSYLPPAYPPSIAPLADLKKVHISDLRLETHHRGSYLLLRAVTPSEIITGILLLAEDEADDVIKLQLYNQDIDSMKHCLAEGSVVVIKEPYLKATADGGFGIRVDHVSDAKFLSAHDDLIPLAWRDKVMEIDISADGWKLKGNEWFNKGNYHLAKDCYSRALESFPSANEAITIKLNRALSHFRAHEGEAALRDLDVQPAEPRLLEKALYRKAQALYQLGRFRECCETHKTLAERFPENANAKSEFSRAIARLAEQQKGKYNFKRMQLEAEKHVPPQLDHATFIGPVIVKMTKSRGRGLFTTDAVKAGDLLLCEKAFAYAFYDAKNPKQDLALLVNTETDVITLGTQAQLVALIAQKVYKNPNMGEAFTNLHHGKYQAVCVSEVDGLPIVDTFLLERTMSLNCFGCPLSSRADHLEALHIKGATDEIDEEFHSCGIWTMASYINHSCDSNARRTFIGDMMIIRATCDIPADTEVTFWYRSPLNDSTDGPSSMAKPMAMEHWGFKCSCIICTDIAQTDKKELKKRKRIFESLMKAFGSHAQPLDAARIESLIAALAETYPRPASEVPPIAVWSAALSLAAVYTTRGDPRKAIEFNLKGLASLGYVIEGVQIPVSIGKRANRVKLVVKKWGLLRDELIGCWMNIAAAYRTLAPESKLADQAEEYARITYRICVGEDETFDDTYSRSSNRTDGMHVRALRICS</sequence>
<dbReference type="PANTHER" id="PTHR47643:SF2">
    <property type="entry name" value="TPR DOMAIN PROTEIN (AFU_ORTHOLOGUE AFUA_5G12710)"/>
    <property type="match status" value="1"/>
</dbReference>
<dbReference type="PROSITE" id="PS50280">
    <property type="entry name" value="SET"/>
    <property type="match status" value="1"/>
</dbReference>
<gene>
    <name evidence="3" type="ORF">DSM5745_10303</name>
</gene>
<dbReference type="Pfam" id="PF00856">
    <property type="entry name" value="SET"/>
    <property type="match status" value="1"/>
</dbReference>
<comment type="caution">
    <text evidence="3">The sequence shown here is derived from an EMBL/GenBank/DDBJ whole genome shotgun (WGS) entry which is preliminary data.</text>
</comment>
<dbReference type="EMBL" id="PVWQ01000015">
    <property type="protein sequence ID" value="RDW63192.1"/>
    <property type="molecule type" value="Genomic_DNA"/>
</dbReference>
<dbReference type="SUPFAM" id="SSF48452">
    <property type="entry name" value="TPR-like"/>
    <property type="match status" value="1"/>
</dbReference>
<dbReference type="SMART" id="SM00028">
    <property type="entry name" value="TPR"/>
    <property type="match status" value="2"/>
</dbReference>
<keyword evidence="1" id="KW-0802">TPR repeat</keyword>
<dbReference type="InterPro" id="IPR011990">
    <property type="entry name" value="TPR-like_helical_dom_sf"/>
</dbReference>